<reference evidence="1 2" key="1">
    <citation type="submission" date="2015-09" db="EMBL/GenBank/DDBJ databases">
        <authorList>
            <consortium name="Swine Surveillance"/>
        </authorList>
    </citation>
    <scope>NUCLEOTIDE SEQUENCE [LARGE SCALE GENOMIC DNA]</scope>
    <source>
        <strain evidence="1 2">CECT 7648</strain>
    </source>
</reference>
<dbReference type="AlphaFoldDB" id="A0A0P1GGX8"/>
<evidence type="ECO:0000313" key="1">
    <source>
        <dbReference type="EMBL" id="CUH81160.1"/>
    </source>
</evidence>
<name>A0A0P1GGX8_9RHOB</name>
<dbReference type="Proteomes" id="UP000054935">
    <property type="component" value="Unassembled WGS sequence"/>
</dbReference>
<evidence type="ECO:0000313" key="2">
    <source>
        <dbReference type="Proteomes" id="UP000054935"/>
    </source>
</evidence>
<proteinExistence type="predicted"/>
<accession>A0A0P1GGX8</accession>
<keyword evidence="2" id="KW-1185">Reference proteome</keyword>
<protein>
    <submittedName>
        <fullName evidence="1">Uncharacterized protein</fullName>
    </submittedName>
</protein>
<gene>
    <name evidence="1" type="ORF">TRN7648_03344</name>
</gene>
<dbReference type="EMBL" id="CYSE01000007">
    <property type="protein sequence ID" value="CUH81160.1"/>
    <property type="molecule type" value="Genomic_DNA"/>
</dbReference>
<sequence>MMAGLAAEHGEKTTAMINATYLKAHQTAALSRVQRRYRLCFDRHDSYEASLAQFDWLSQTVRPTWDTLAVTATE</sequence>
<organism evidence="1 2">
    <name type="scientific">Tropicibacter naphthalenivorans</name>
    <dbReference type="NCBI Taxonomy" id="441103"/>
    <lineage>
        <taxon>Bacteria</taxon>
        <taxon>Pseudomonadati</taxon>
        <taxon>Pseudomonadota</taxon>
        <taxon>Alphaproteobacteria</taxon>
        <taxon>Rhodobacterales</taxon>
        <taxon>Roseobacteraceae</taxon>
        <taxon>Tropicibacter</taxon>
    </lineage>
</organism>